<dbReference type="CDD" id="cd13585">
    <property type="entry name" value="PBP2_TMBP_like"/>
    <property type="match status" value="1"/>
</dbReference>
<dbReference type="EMBL" id="CP000393">
    <property type="protein sequence ID" value="ABG50883.1"/>
    <property type="molecule type" value="Genomic_DNA"/>
</dbReference>
<keyword evidence="1" id="KW-0812">Transmembrane</keyword>
<keyword evidence="1" id="KW-0472">Membrane</keyword>
<dbReference type="InterPro" id="IPR050490">
    <property type="entry name" value="Bact_solute-bd_prot1"/>
</dbReference>
<dbReference type="OrthoDB" id="9769685at2"/>
<protein>
    <submittedName>
        <fullName evidence="2">Extracellular solute-binding protein, family 1</fullName>
    </submittedName>
</protein>
<name>Q115E1_TRIEI</name>
<accession>Q115E1</accession>
<sequence>MFLIVKWKRFKIFTILGLIITIFIGCTSPYPILKTKEIEFWTIQLQPQFTNYFNQLIADFEADNPDLSVRWVDLPWSEIESKIESAIVTETLPDIVNLNSSFTHLLTRPNAWLNLDTILSDSVRNEYLPNLWQCSQINGKSLGIPWYGTMNITIYNSELFKEAELEEPPTNYTELAKVARQIKEKTDKYAFFVSFSPQGGNEVLESFGKMGVELINVDGKAAFNTPLGEAVFKYWVDLYREDLLPEEVLTEGIQAGEDLYQAGETAMVFSGPEFITAISENIPEIGKVSFPTSQVTGKTDKKGIVLMNFAISSKTKLPDGALKFVLFITNYQNQMAFAQETNVLPSTTKTLKNSYFQNISSDASTQDRGRVISANQILAAEVLLPPIKNLDKLKQIIYQSLQEAMLAEKTIEQAIADAASEWDKL</sequence>
<dbReference type="HOGENOM" id="CLU_031285_10_2_3"/>
<evidence type="ECO:0000313" key="2">
    <source>
        <dbReference type="EMBL" id="ABG50883.1"/>
    </source>
</evidence>
<dbReference type="PANTHER" id="PTHR43649">
    <property type="entry name" value="ARABINOSE-BINDING PROTEIN-RELATED"/>
    <property type="match status" value="1"/>
</dbReference>
<gene>
    <name evidence="2" type="ordered locus">Tery_1604</name>
</gene>
<proteinExistence type="predicted"/>
<dbReference type="SUPFAM" id="SSF53850">
    <property type="entry name" value="Periplasmic binding protein-like II"/>
    <property type="match status" value="1"/>
</dbReference>
<dbReference type="STRING" id="203124.Tery_1604"/>
<dbReference type="RefSeq" id="WP_011611259.1">
    <property type="nucleotide sequence ID" value="NC_008312.1"/>
</dbReference>
<dbReference type="KEGG" id="ter:Tery_1604"/>
<dbReference type="PANTHER" id="PTHR43649:SF12">
    <property type="entry name" value="DIACETYLCHITOBIOSE BINDING PROTEIN DASA"/>
    <property type="match status" value="1"/>
</dbReference>
<organism evidence="2">
    <name type="scientific">Trichodesmium erythraeum (strain IMS101)</name>
    <dbReference type="NCBI Taxonomy" id="203124"/>
    <lineage>
        <taxon>Bacteria</taxon>
        <taxon>Bacillati</taxon>
        <taxon>Cyanobacteriota</taxon>
        <taxon>Cyanophyceae</taxon>
        <taxon>Oscillatoriophycideae</taxon>
        <taxon>Oscillatoriales</taxon>
        <taxon>Microcoleaceae</taxon>
        <taxon>Trichodesmium</taxon>
    </lineage>
</organism>
<dbReference type="AlphaFoldDB" id="Q115E1"/>
<dbReference type="Pfam" id="PF01547">
    <property type="entry name" value="SBP_bac_1"/>
    <property type="match status" value="1"/>
</dbReference>
<dbReference type="eggNOG" id="COG1653">
    <property type="taxonomic scope" value="Bacteria"/>
</dbReference>
<reference evidence="2" key="1">
    <citation type="submission" date="2006-06" db="EMBL/GenBank/DDBJ databases">
        <title>Complete sequence of Trichodesmium erythraeum IMS101.</title>
        <authorList>
            <consortium name="US DOE Joint Genome Institute"/>
            <person name="Copeland A."/>
            <person name="Lucas S."/>
            <person name="Lapidus A."/>
            <person name="Barry K."/>
            <person name="Detter J.C."/>
            <person name="Glavina del Rio T."/>
            <person name="Hammon N."/>
            <person name="Israni S."/>
            <person name="Dalin E."/>
            <person name="Tice H."/>
            <person name="Pitluck S."/>
            <person name="Kiss H."/>
            <person name="Munk A.C."/>
            <person name="Brettin T."/>
            <person name="Bruce D."/>
            <person name="Han C."/>
            <person name="Tapia R."/>
            <person name="Gilna P."/>
            <person name="Schmutz J."/>
            <person name="Larimer F."/>
            <person name="Land M."/>
            <person name="Hauser L."/>
            <person name="Kyrpides N."/>
            <person name="Kim E."/>
            <person name="Richardson P."/>
        </authorList>
    </citation>
    <scope>NUCLEOTIDE SEQUENCE [LARGE SCALE GENOMIC DNA]</scope>
    <source>
        <strain evidence="2">IMS101</strain>
    </source>
</reference>
<evidence type="ECO:0000256" key="1">
    <source>
        <dbReference type="SAM" id="Phobius"/>
    </source>
</evidence>
<dbReference type="Gene3D" id="3.40.190.10">
    <property type="entry name" value="Periplasmic binding protein-like II"/>
    <property type="match status" value="1"/>
</dbReference>
<keyword evidence="1" id="KW-1133">Transmembrane helix</keyword>
<dbReference type="PROSITE" id="PS51257">
    <property type="entry name" value="PROKAR_LIPOPROTEIN"/>
    <property type="match status" value="1"/>
</dbReference>
<dbReference type="InterPro" id="IPR006059">
    <property type="entry name" value="SBP"/>
</dbReference>
<feature type="transmembrane region" description="Helical" evidence="1">
    <location>
        <begin position="12"/>
        <end position="33"/>
    </location>
</feature>